<dbReference type="Proteomes" id="UP000261003">
    <property type="component" value="Unassembled WGS sequence"/>
</dbReference>
<proteinExistence type="predicted"/>
<evidence type="ECO:0000313" key="2">
    <source>
        <dbReference type="Proteomes" id="UP000261003"/>
    </source>
</evidence>
<sequence>MGILEFFDQYKCTKNEKEHLLDYLCTIRVKRVIKEINDLKINKKKQHSHADRHQQPQAVK</sequence>
<name>A0A396FDM9_PHOVU</name>
<comment type="caution">
    <text evidence="1">The sequence shown here is derived from an EMBL/GenBank/DDBJ whole genome shotgun (WGS) entry which is preliminary data.</text>
</comment>
<gene>
    <name evidence="1" type="ORF">DXC16_04650</name>
</gene>
<protein>
    <submittedName>
        <fullName evidence="1">Uncharacterized protein</fullName>
    </submittedName>
</protein>
<reference evidence="1 2" key="1">
    <citation type="submission" date="2018-08" db="EMBL/GenBank/DDBJ databases">
        <title>A genome reference for cultivated species of the human gut microbiota.</title>
        <authorList>
            <person name="Zou Y."/>
            <person name="Xue W."/>
            <person name="Luo G."/>
        </authorList>
    </citation>
    <scope>NUCLEOTIDE SEQUENCE [LARGE SCALE GENOMIC DNA]</scope>
    <source>
        <strain evidence="1 2">OM08-13BH</strain>
    </source>
</reference>
<organism evidence="1 2">
    <name type="scientific">Phocaeicola vulgatus</name>
    <name type="common">Bacteroides vulgatus</name>
    <dbReference type="NCBI Taxonomy" id="821"/>
    <lineage>
        <taxon>Bacteria</taxon>
        <taxon>Pseudomonadati</taxon>
        <taxon>Bacteroidota</taxon>
        <taxon>Bacteroidia</taxon>
        <taxon>Bacteroidales</taxon>
        <taxon>Bacteroidaceae</taxon>
        <taxon>Phocaeicola</taxon>
    </lineage>
</organism>
<evidence type="ECO:0000313" key="1">
    <source>
        <dbReference type="EMBL" id="RGM46442.1"/>
    </source>
</evidence>
<dbReference type="AlphaFoldDB" id="A0A396FDM9"/>
<dbReference type="EMBL" id="QSTG01000005">
    <property type="protein sequence ID" value="RGM46442.1"/>
    <property type="molecule type" value="Genomic_DNA"/>
</dbReference>
<accession>A0A396FDM9</accession>